<organism evidence="1">
    <name type="scientific">bioreactor metagenome</name>
    <dbReference type="NCBI Taxonomy" id="1076179"/>
    <lineage>
        <taxon>unclassified sequences</taxon>
        <taxon>metagenomes</taxon>
        <taxon>ecological metagenomes</taxon>
    </lineage>
</organism>
<gene>
    <name evidence="1" type="ORF">SDC9_177314</name>
</gene>
<sequence>MLDRADRNQPLLHCGSCTLDEKVVGFRAAAGKDHFSRMRADCRRHPTTCVVDCSPCLAPVLMTTGGIAKARTQPGQHGFQHFRIKRCAGIPVEVDRRKHGVHPLRPPLPHAAKWLHDDVHP</sequence>
<evidence type="ECO:0000313" key="1">
    <source>
        <dbReference type="EMBL" id="MPN29861.1"/>
    </source>
</evidence>
<reference evidence="1" key="1">
    <citation type="submission" date="2019-08" db="EMBL/GenBank/DDBJ databases">
        <authorList>
            <person name="Kucharzyk K."/>
            <person name="Murdoch R.W."/>
            <person name="Higgins S."/>
            <person name="Loffler F."/>
        </authorList>
    </citation>
    <scope>NUCLEOTIDE SEQUENCE</scope>
</reference>
<protein>
    <submittedName>
        <fullName evidence="1">Uncharacterized protein</fullName>
    </submittedName>
</protein>
<name>A0A645GSN1_9ZZZZ</name>
<dbReference type="EMBL" id="VSSQ01080738">
    <property type="protein sequence ID" value="MPN29861.1"/>
    <property type="molecule type" value="Genomic_DNA"/>
</dbReference>
<proteinExistence type="predicted"/>
<accession>A0A645GSN1</accession>
<dbReference type="AlphaFoldDB" id="A0A645GSN1"/>
<comment type="caution">
    <text evidence="1">The sequence shown here is derived from an EMBL/GenBank/DDBJ whole genome shotgun (WGS) entry which is preliminary data.</text>
</comment>